<dbReference type="AlphaFoldDB" id="A0A485K726"/>
<evidence type="ECO:0000313" key="3">
    <source>
        <dbReference type="EMBL" id="KAF0720075.1"/>
    </source>
</evidence>
<keyword evidence="2" id="KW-1133">Transmembrane helix</keyword>
<accession>A0A485K726</accession>
<keyword evidence="2" id="KW-0472">Membrane</keyword>
<organism evidence="4 5">
    <name type="scientific">Aphanomyces stellatus</name>
    <dbReference type="NCBI Taxonomy" id="120398"/>
    <lineage>
        <taxon>Eukaryota</taxon>
        <taxon>Sar</taxon>
        <taxon>Stramenopiles</taxon>
        <taxon>Oomycota</taxon>
        <taxon>Saprolegniomycetes</taxon>
        <taxon>Saprolegniales</taxon>
        <taxon>Verrucalvaceae</taxon>
        <taxon>Aphanomyces</taxon>
    </lineage>
</organism>
<keyword evidence="2" id="KW-0812">Transmembrane</keyword>
<gene>
    <name evidence="4" type="primary">Aste57867_575</name>
    <name evidence="3" type="ORF">As57867_000574</name>
    <name evidence="4" type="ORF">ASTE57867_575</name>
</gene>
<dbReference type="EMBL" id="VJMH01000032">
    <property type="protein sequence ID" value="KAF0720075.1"/>
    <property type="molecule type" value="Genomic_DNA"/>
</dbReference>
<sequence>MHSVPSMHLWHAPDTTPSPPRALSTAMGEMHTLARGHADNATSPQMLASGHNAIKSSASMLRLWTGVALPTFHSFEAIQTIGLTVLSTMLVCIMIVVFVAIFGITATPPQRGNPKTKTHSVIVEVESAVPATTTTFVGSNSIRSPMRFSLLLADQVDVQAQQKMDQPTYSINNEASVMDDTDDIHINDASIGLLWTTWTCRRPIHSVQLATTVVATLWVDVPAPCPAPTPTAPHRISRFTYTCPPRGFQLFPWGQGDEDGHAVDNISDDVLLGADVPPHPPAPQRISRFPNACPPRGFMMFPWGQFDEDDQDQSTDAADDNNADSGDAADISNGAATCGVQFLYQLQLGPSSHSRPPLHNRFSTTRRC</sequence>
<dbReference type="EMBL" id="CAADRA010000032">
    <property type="protein sequence ID" value="VFT77800.1"/>
    <property type="molecule type" value="Genomic_DNA"/>
</dbReference>
<feature type="transmembrane region" description="Helical" evidence="2">
    <location>
        <begin position="81"/>
        <end position="104"/>
    </location>
</feature>
<reference evidence="4 5" key="1">
    <citation type="submission" date="2019-03" db="EMBL/GenBank/DDBJ databases">
        <authorList>
            <person name="Gaulin E."/>
            <person name="Dumas B."/>
        </authorList>
    </citation>
    <scope>NUCLEOTIDE SEQUENCE [LARGE SCALE GENOMIC DNA]</scope>
    <source>
        <strain evidence="4">CBS 568.67</strain>
    </source>
</reference>
<feature type="region of interest" description="Disordered" evidence="1">
    <location>
        <begin position="349"/>
        <end position="368"/>
    </location>
</feature>
<proteinExistence type="predicted"/>
<dbReference type="Proteomes" id="UP000332933">
    <property type="component" value="Unassembled WGS sequence"/>
</dbReference>
<reference evidence="3" key="2">
    <citation type="submission" date="2019-06" db="EMBL/GenBank/DDBJ databases">
        <title>Genomics analysis of Aphanomyces spp. identifies a new class of oomycete effector associated with host adaptation.</title>
        <authorList>
            <person name="Gaulin E."/>
        </authorList>
    </citation>
    <scope>NUCLEOTIDE SEQUENCE</scope>
    <source>
        <strain evidence="3">CBS 578.67</strain>
    </source>
</reference>
<keyword evidence="5" id="KW-1185">Reference proteome</keyword>
<feature type="compositionally biased region" description="Acidic residues" evidence="1">
    <location>
        <begin position="306"/>
        <end position="322"/>
    </location>
</feature>
<evidence type="ECO:0000256" key="1">
    <source>
        <dbReference type="SAM" id="MobiDB-lite"/>
    </source>
</evidence>
<evidence type="ECO:0000256" key="2">
    <source>
        <dbReference type="SAM" id="Phobius"/>
    </source>
</evidence>
<evidence type="ECO:0000313" key="5">
    <source>
        <dbReference type="Proteomes" id="UP000332933"/>
    </source>
</evidence>
<evidence type="ECO:0000313" key="4">
    <source>
        <dbReference type="EMBL" id="VFT77800.1"/>
    </source>
</evidence>
<feature type="region of interest" description="Disordered" evidence="1">
    <location>
        <begin position="1"/>
        <end position="24"/>
    </location>
</feature>
<protein>
    <submittedName>
        <fullName evidence="4">Aste57867_575 protein</fullName>
    </submittedName>
</protein>
<feature type="region of interest" description="Disordered" evidence="1">
    <location>
        <begin position="302"/>
        <end position="330"/>
    </location>
</feature>
<name>A0A485K726_9STRA</name>